<dbReference type="PANTHER" id="PTHR33353">
    <property type="entry name" value="PUTATIVE (AFU_ORTHOLOGUE AFUA_1G12560)-RELATED"/>
    <property type="match status" value="1"/>
</dbReference>
<dbReference type="GO" id="GO:0030245">
    <property type="term" value="P:cellulose catabolic process"/>
    <property type="evidence" value="ECO:0007669"/>
    <property type="project" value="UniProtKB-UniRule"/>
</dbReference>
<accession>W6ZKT7</accession>
<dbReference type="eggNOG" id="ENOG502SM9C">
    <property type="taxonomic scope" value="Eukaryota"/>
</dbReference>
<keyword evidence="9" id="KW-0560">Oxidoreductase</keyword>
<dbReference type="GO" id="GO:0008810">
    <property type="term" value="F:cellulase activity"/>
    <property type="evidence" value="ECO:0007669"/>
    <property type="project" value="UniProtKB-UniRule"/>
</dbReference>
<evidence type="ECO:0000313" key="9">
    <source>
        <dbReference type="EMBL" id="EUC50628.1"/>
    </source>
</evidence>
<dbReference type="PANTHER" id="PTHR33353:SF32">
    <property type="entry name" value="ENDO-BETA-1,4-GLUCANASE D"/>
    <property type="match status" value="1"/>
</dbReference>
<dbReference type="Proteomes" id="UP000054032">
    <property type="component" value="Unassembled WGS sequence"/>
</dbReference>
<keyword evidence="5" id="KW-0119">Carbohydrate metabolism</keyword>
<feature type="signal peptide" evidence="7">
    <location>
        <begin position="1"/>
        <end position="19"/>
    </location>
</feature>
<name>W6ZKT7_COCMI</name>
<dbReference type="Gene3D" id="2.70.50.70">
    <property type="match status" value="1"/>
</dbReference>
<feature type="domain" description="Auxiliary Activity family 9 catalytic" evidence="8">
    <location>
        <begin position="20"/>
        <end position="231"/>
    </location>
</feature>
<dbReference type="OrthoDB" id="5985073at2759"/>
<dbReference type="AlphaFoldDB" id="W6ZKT7"/>
<feature type="compositionally biased region" description="Polar residues" evidence="6">
    <location>
        <begin position="452"/>
        <end position="464"/>
    </location>
</feature>
<dbReference type="GeneID" id="19125385"/>
<keyword evidence="10" id="KW-1185">Reference proteome</keyword>
<evidence type="ECO:0000256" key="3">
    <source>
        <dbReference type="ARBA" id="ARBA00022525"/>
    </source>
</evidence>
<comment type="subcellular location">
    <subcellularLocation>
        <location evidence="2 5">Secreted</location>
    </subcellularLocation>
</comment>
<dbReference type="EC" id="1.14.99.56" evidence="5"/>
<organism evidence="9 10">
    <name type="scientific">Bipolaris oryzae ATCC 44560</name>
    <dbReference type="NCBI Taxonomy" id="930090"/>
    <lineage>
        <taxon>Eukaryota</taxon>
        <taxon>Fungi</taxon>
        <taxon>Dikarya</taxon>
        <taxon>Ascomycota</taxon>
        <taxon>Pezizomycotina</taxon>
        <taxon>Dothideomycetes</taxon>
        <taxon>Pleosporomycetidae</taxon>
        <taxon>Pleosporales</taxon>
        <taxon>Pleosporineae</taxon>
        <taxon>Pleosporaceae</taxon>
        <taxon>Bipolaris</taxon>
    </lineage>
</organism>
<dbReference type="RefSeq" id="XP_007682807.1">
    <property type="nucleotide sequence ID" value="XM_007684617.1"/>
</dbReference>
<dbReference type="KEGG" id="bor:COCMIDRAFT_777"/>
<gene>
    <name evidence="9" type="ORF">COCMIDRAFT_777</name>
</gene>
<evidence type="ECO:0000256" key="6">
    <source>
        <dbReference type="SAM" id="MobiDB-lite"/>
    </source>
</evidence>
<keyword evidence="5" id="KW-0624">Polysaccharide degradation</keyword>
<dbReference type="InterPro" id="IPR049892">
    <property type="entry name" value="AA9"/>
</dbReference>
<dbReference type="GO" id="GO:0030248">
    <property type="term" value="F:cellulose binding"/>
    <property type="evidence" value="ECO:0007669"/>
    <property type="project" value="UniProtKB-UniRule"/>
</dbReference>
<dbReference type="CDD" id="cd21175">
    <property type="entry name" value="LPMO_AA9"/>
    <property type="match status" value="1"/>
</dbReference>
<dbReference type="HOGENOM" id="CLU_031730_3_1_1"/>
<feature type="region of interest" description="Disordered" evidence="6">
    <location>
        <begin position="352"/>
        <end position="478"/>
    </location>
</feature>
<dbReference type="GO" id="GO:0005576">
    <property type="term" value="C:extracellular region"/>
    <property type="evidence" value="ECO:0007669"/>
    <property type="project" value="UniProtKB-SubCell"/>
</dbReference>
<feature type="region of interest" description="Disordered" evidence="6">
    <location>
        <begin position="501"/>
        <end position="531"/>
    </location>
</feature>
<keyword evidence="9" id="KW-0503">Monooxygenase</keyword>
<comment type="cofactor">
    <cofactor evidence="1">
        <name>Cu(2+)</name>
        <dbReference type="ChEBI" id="CHEBI:29036"/>
    </cofactor>
</comment>
<keyword evidence="7" id="KW-0732">Signal</keyword>
<feature type="compositionally biased region" description="Basic and acidic residues" evidence="6">
    <location>
        <begin position="380"/>
        <end position="390"/>
    </location>
</feature>
<keyword evidence="5" id="KW-0136">Cellulose degradation</keyword>
<keyword evidence="4 5" id="KW-1015">Disulfide bond</keyword>
<evidence type="ECO:0000313" key="10">
    <source>
        <dbReference type="Proteomes" id="UP000054032"/>
    </source>
</evidence>
<comment type="domain">
    <text evidence="5">Has a modular structure: an endo-beta-1,4-glucanase catalytic module at the N-terminus, a linker rich in serines and threonines, and a C-terminal carbohydrate-binding module (CBM).</text>
</comment>
<feature type="compositionally biased region" description="Low complexity" evidence="6">
    <location>
        <begin position="501"/>
        <end position="515"/>
    </location>
</feature>
<evidence type="ECO:0000256" key="4">
    <source>
        <dbReference type="ARBA" id="ARBA00023157"/>
    </source>
</evidence>
<evidence type="ECO:0000256" key="7">
    <source>
        <dbReference type="SAM" id="SignalP"/>
    </source>
</evidence>
<feature type="compositionally biased region" description="Basic residues" evidence="6">
    <location>
        <begin position="518"/>
        <end position="531"/>
    </location>
</feature>
<comment type="catalytic activity">
    <reaction evidence="5">
        <text>[(1-&gt;4)-beta-D-glucosyl]n+m + reduced acceptor + O2 = 4-dehydro-beta-D-glucosyl-[(1-&gt;4)-beta-D-glucosyl]n-1 + [(1-&gt;4)-beta-D-glucosyl]m + acceptor + H2O.</text>
        <dbReference type="EC" id="1.14.99.56"/>
    </reaction>
</comment>
<proteinExistence type="predicted"/>
<comment type="function">
    <text evidence="5">Lytic polysaccharide monooxygenase (LMPO) that depolymerizes crystalline and amorphous polysaccharides via the oxidation of scissile alpha- or beta-(1-4)-glycosidic bonds, yielding C1 and/or C4 oxidation products. Catalysis by LPMOs requires the reduction of the active-site copper from Cu(II) to Cu(I) by a reducing agent and H(2)O(2) or O(2) as a cosubstrate.</text>
</comment>
<evidence type="ECO:0000259" key="8">
    <source>
        <dbReference type="Pfam" id="PF03443"/>
    </source>
</evidence>
<dbReference type="InterPro" id="IPR005103">
    <property type="entry name" value="AA9_LPMO"/>
</dbReference>
<dbReference type="Pfam" id="PF03443">
    <property type="entry name" value="AA9"/>
    <property type="match status" value="1"/>
</dbReference>
<evidence type="ECO:0000256" key="1">
    <source>
        <dbReference type="ARBA" id="ARBA00001973"/>
    </source>
</evidence>
<protein>
    <recommendedName>
        <fullName evidence="5">AA9 family lytic polysaccharide monooxygenase</fullName>
        <ecNumber evidence="5">1.14.99.56</ecNumber>
    </recommendedName>
    <alternativeName>
        <fullName evidence="5">Endo-beta-1,4-glucanase</fullName>
    </alternativeName>
    <alternativeName>
        <fullName evidence="5">Glycosyl hydrolase 61 family protein</fullName>
    </alternativeName>
</protein>
<feature type="compositionally biased region" description="Polar residues" evidence="6">
    <location>
        <begin position="353"/>
        <end position="362"/>
    </location>
</feature>
<feature type="chain" id="PRO_5004889914" description="AA9 family lytic polysaccharide monooxygenase" evidence="7">
    <location>
        <begin position="20"/>
        <end position="531"/>
    </location>
</feature>
<dbReference type="GO" id="GO:0004497">
    <property type="term" value="F:monooxygenase activity"/>
    <property type="evidence" value="ECO:0007669"/>
    <property type="project" value="UniProtKB-KW"/>
</dbReference>
<evidence type="ECO:0000256" key="2">
    <source>
        <dbReference type="ARBA" id="ARBA00004613"/>
    </source>
</evidence>
<reference evidence="9 10" key="1">
    <citation type="journal article" date="2013" name="PLoS Genet.">
        <title>Comparative genome structure, secondary metabolite, and effector coding capacity across Cochliobolus pathogens.</title>
        <authorList>
            <person name="Condon B.J."/>
            <person name="Leng Y."/>
            <person name="Wu D."/>
            <person name="Bushley K.E."/>
            <person name="Ohm R.A."/>
            <person name="Otillar R."/>
            <person name="Martin J."/>
            <person name="Schackwitz W."/>
            <person name="Grimwood J."/>
            <person name="MohdZainudin N."/>
            <person name="Xue C."/>
            <person name="Wang R."/>
            <person name="Manning V.A."/>
            <person name="Dhillon B."/>
            <person name="Tu Z.J."/>
            <person name="Steffenson B.J."/>
            <person name="Salamov A."/>
            <person name="Sun H."/>
            <person name="Lowry S."/>
            <person name="LaButti K."/>
            <person name="Han J."/>
            <person name="Copeland A."/>
            <person name="Lindquist E."/>
            <person name="Barry K."/>
            <person name="Schmutz J."/>
            <person name="Baker S.E."/>
            <person name="Ciuffetti L.M."/>
            <person name="Grigoriev I.V."/>
            <person name="Zhong S."/>
            <person name="Turgeon B.G."/>
        </authorList>
    </citation>
    <scope>NUCLEOTIDE SEQUENCE [LARGE SCALE GENOMIC DNA]</scope>
    <source>
        <strain evidence="9 10">ATCC 44560</strain>
    </source>
</reference>
<keyword evidence="3 5" id="KW-0964">Secreted</keyword>
<dbReference type="EMBL" id="KI963922">
    <property type="protein sequence ID" value="EUC50628.1"/>
    <property type="molecule type" value="Genomic_DNA"/>
</dbReference>
<sequence>MKTQSILLAALASAPAALAHTVFTDFYVGGLAQGDGVAIRMNPSGEHTSSPIGSLDSTDMACNVQGTKGVSRTQQVPDGSVLTFEIREWPDDPSKERLDPGHKGPCAVYLKKVTDATTDTAAGDGWFKIFDHGYDADSKQWCTDKIIANNGLLSVKLPENLLQGDYLARPEILALHAAKDGDPQFYTGCAQIFLKSSGNLVPESTVSIPGYVKYNEPSTSFDIYNTPATEYVVPGPKVAKLIAGASKSSATVQTKGIKPQGCVMENANWCAKEVQSYTDEKGCWAAAEDCWAQSDVCYDSAPPTGGKNCKLWQDKCTDIGAQCKAGNWVGPPNKGKDLTPAKKSIDVGLIMPNQVQPASPSKETPAPSSEKEQEEPESTPEPKPETKPEDSEYQPAPAPAKPAPAAEAPKPTPTPEAPAAPAYDEYESPPFMEPTSYPAAPPPAPTKQPTTLSKAPISTITVAPSSAGGPKPTQPPCPKGYRCVYVTDLVIVTTTVYVTEGAPAPTASPTPSSGSYMKRAHLHPRRRLHQI</sequence>
<evidence type="ECO:0000256" key="5">
    <source>
        <dbReference type="RuleBase" id="RU368122"/>
    </source>
</evidence>